<protein>
    <recommendedName>
        <fullName evidence="3">Lysine decarboxylase</fullName>
    </recommendedName>
</protein>
<reference evidence="1" key="1">
    <citation type="submission" date="2022-07" db="EMBL/GenBank/DDBJ databases">
        <title>Diversity of ethanolamine utilization by human commensal Escherichia coli.</title>
        <authorList>
            <person name="Jubelin G."/>
        </authorList>
    </citation>
    <scope>NUCLEOTIDE SEQUENCE</scope>
    <source>
        <strain evidence="1">S1</strain>
    </source>
</reference>
<dbReference type="AlphaFoldDB" id="A0AAW5MTP5"/>
<comment type="caution">
    <text evidence="1">The sequence shown here is derived from an EMBL/GenBank/DDBJ whole genome shotgun (WGS) entry which is preliminary data.</text>
</comment>
<feature type="non-terminal residue" evidence="1">
    <location>
        <position position="48"/>
    </location>
</feature>
<proteinExistence type="predicted"/>
<sequence>MNIIAIMGPHGVFYKDEPIKELESALVAQGFQIIWPQNSVDLLKFIEH</sequence>
<accession>A0AAW5MTP5</accession>
<organism evidence="1 2">
    <name type="scientific">Escherichia marmotae</name>
    <dbReference type="NCBI Taxonomy" id="1499973"/>
    <lineage>
        <taxon>Bacteria</taxon>
        <taxon>Pseudomonadati</taxon>
        <taxon>Pseudomonadota</taxon>
        <taxon>Gammaproteobacteria</taxon>
        <taxon>Enterobacterales</taxon>
        <taxon>Enterobacteriaceae</taxon>
        <taxon>Escherichia</taxon>
    </lineage>
</organism>
<dbReference type="Proteomes" id="UP001206878">
    <property type="component" value="Unassembled WGS sequence"/>
</dbReference>
<evidence type="ECO:0008006" key="3">
    <source>
        <dbReference type="Google" id="ProtNLM"/>
    </source>
</evidence>
<evidence type="ECO:0000313" key="1">
    <source>
        <dbReference type="EMBL" id="MCR6679424.1"/>
    </source>
</evidence>
<evidence type="ECO:0000313" key="2">
    <source>
        <dbReference type="Proteomes" id="UP001206878"/>
    </source>
</evidence>
<name>A0AAW5MTP5_9ESCH</name>
<gene>
    <name evidence="1" type="ORF">NVV43_28625</name>
</gene>
<dbReference type="Gene3D" id="3.40.50.2300">
    <property type="match status" value="1"/>
</dbReference>
<dbReference type="EMBL" id="JANPXH010001248">
    <property type="protein sequence ID" value="MCR6679424.1"/>
    <property type="molecule type" value="Genomic_DNA"/>
</dbReference>